<proteinExistence type="predicted"/>
<evidence type="ECO:0000313" key="2">
    <source>
        <dbReference type="Proteomes" id="UP000006265"/>
    </source>
</evidence>
<comment type="caution">
    <text evidence="1">The sequence shown here is derived from an EMBL/GenBank/DDBJ whole genome shotgun (WGS) entry which is preliminary data.</text>
</comment>
<dbReference type="PATRIC" id="fig|1122247.3.peg.567"/>
<dbReference type="STRING" id="1122247.GCA_000379865_01563"/>
<dbReference type="eggNOG" id="ENOG5031TMP">
    <property type="taxonomic scope" value="Bacteria"/>
</dbReference>
<name>K5BKS1_MYCHD</name>
<accession>K5BKS1</accession>
<dbReference type="AlphaFoldDB" id="K5BKS1"/>
<gene>
    <name evidence="1" type="ORF">C731_0591</name>
</gene>
<dbReference type="RefSeq" id="WP_005624400.1">
    <property type="nucleotide sequence ID" value="NZ_AMRA01000016.1"/>
</dbReference>
<evidence type="ECO:0000313" key="1">
    <source>
        <dbReference type="EMBL" id="EKF25354.1"/>
    </source>
</evidence>
<protein>
    <submittedName>
        <fullName evidence="1">Uncharacterized protein</fullName>
    </submittedName>
</protein>
<dbReference type="EMBL" id="AMRA01000016">
    <property type="protein sequence ID" value="EKF25354.1"/>
    <property type="molecule type" value="Genomic_DNA"/>
</dbReference>
<dbReference type="Proteomes" id="UP000006265">
    <property type="component" value="Unassembled WGS sequence"/>
</dbReference>
<keyword evidence="2" id="KW-1185">Reference proteome</keyword>
<reference evidence="1 2" key="1">
    <citation type="journal article" date="2012" name="J. Bacteriol.">
        <title>Genome sequence of Mycobacterium hassiacum DSM 44199, a rare source of heat-stable mycobacterial proteins.</title>
        <authorList>
            <person name="Tiago I."/>
            <person name="Maranha A."/>
            <person name="Mendes V."/>
            <person name="Alarico S."/>
            <person name="Moynihan P.J."/>
            <person name="Clarke A.J."/>
            <person name="Macedo-Ribeiro S."/>
            <person name="Pereira P.J."/>
            <person name="Empadinhas N."/>
        </authorList>
    </citation>
    <scope>NUCLEOTIDE SEQUENCE [LARGE SCALE GENOMIC DNA]</scope>
    <source>
        <strain evidence="2">DSM 44199 / CIP 105218 / JCM 12690 / 3849</strain>
    </source>
</reference>
<dbReference type="OrthoDB" id="4762524at2"/>
<organism evidence="1 2">
    <name type="scientific">Mycolicibacterium hassiacum (strain DSM 44199 / CIP 105218 / JCM 12690 / 3849)</name>
    <name type="common">Mycobacterium hassiacum</name>
    <dbReference type="NCBI Taxonomy" id="1122247"/>
    <lineage>
        <taxon>Bacteria</taxon>
        <taxon>Bacillati</taxon>
        <taxon>Actinomycetota</taxon>
        <taxon>Actinomycetes</taxon>
        <taxon>Mycobacteriales</taxon>
        <taxon>Mycobacteriaceae</taxon>
        <taxon>Mycolicibacterium</taxon>
    </lineage>
</organism>
<sequence>MPENPEHPDAAAERRDRHERRQHRLAYIGIAAAVVLGIGLLAMAFPVYIDDFDQYGWQIKCGTAYVGDLTQAAASHPPGNPDAETTYVADCESALLFRRLWTVPLVAIAGIVGLIALVKAATSSAHEVLHTHHE</sequence>